<dbReference type="Ensembl" id="ENSCAFT00030023330.1">
    <property type="protein sequence ID" value="ENSCAFP00030020342.1"/>
    <property type="gene ID" value="ENSCAFG00030012601.1"/>
</dbReference>
<dbReference type="InterPro" id="IPR029000">
    <property type="entry name" value="Cyclophilin-like_dom_sf"/>
</dbReference>
<dbReference type="Proteomes" id="UP000694429">
    <property type="component" value="Chromosome 13"/>
</dbReference>
<reference evidence="1" key="1">
    <citation type="submission" date="2019-03" db="EMBL/GenBank/DDBJ databases">
        <authorList>
            <person name="Warren W.C."/>
            <person name="Johnson G.S."/>
        </authorList>
    </citation>
    <scope>NUCLEOTIDE SEQUENCE [LARGE SCALE GENOMIC DNA]</scope>
    <source>
        <strain evidence="1">Basenji</strain>
    </source>
</reference>
<name>A0A8C0N295_CANLF</name>
<dbReference type="Gene3D" id="2.40.100.10">
    <property type="entry name" value="Cyclophilin-like"/>
    <property type="match status" value="1"/>
</dbReference>
<accession>A0A8C0N295</accession>
<reference evidence="1" key="2">
    <citation type="submission" date="2025-08" db="UniProtKB">
        <authorList>
            <consortium name="Ensembl"/>
        </authorList>
    </citation>
    <scope>IDENTIFICATION</scope>
</reference>
<evidence type="ECO:0000313" key="1">
    <source>
        <dbReference type="Ensembl" id="ENSCAFP00030020342.1"/>
    </source>
</evidence>
<protein>
    <submittedName>
        <fullName evidence="1">Uncharacterized protein</fullName>
    </submittedName>
</protein>
<sequence length="81" mass="9209">MASPWATSSFELLADKVPKTAENFHPLCTGEKGFDYKCASLTGLFWDFCARIPVRRSLMMTMDKSNKFYLCFILTTGPFLL</sequence>
<evidence type="ECO:0000313" key="2">
    <source>
        <dbReference type="Proteomes" id="UP000694429"/>
    </source>
</evidence>
<dbReference type="AlphaFoldDB" id="A0A8C0N295"/>
<proteinExistence type="predicted"/>
<dbReference type="SUPFAM" id="SSF50891">
    <property type="entry name" value="Cyclophilin-like"/>
    <property type="match status" value="1"/>
</dbReference>
<organism evidence="1 2">
    <name type="scientific">Canis lupus familiaris</name>
    <name type="common">Dog</name>
    <name type="synonym">Canis familiaris</name>
    <dbReference type="NCBI Taxonomy" id="9615"/>
    <lineage>
        <taxon>Eukaryota</taxon>
        <taxon>Metazoa</taxon>
        <taxon>Chordata</taxon>
        <taxon>Craniata</taxon>
        <taxon>Vertebrata</taxon>
        <taxon>Euteleostomi</taxon>
        <taxon>Mammalia</taxon>
        <taxon>Eutheria</taxon>
        <taxon>Laurasiatheria</taxon>
        <taxon>Carnivora</taxon>
        <taxon>Caniformia</taxon>
        <taxon>Canidae</taxon>
        <taxon>Canis</taxon>
    </lineage>
</organism>